<gene>
    <name evidence="1" type="ORF">Amon02_001238000</name>
</gene>
<name>A0ACB5UAE3_AMBMO</name>
<evidence type="ECO:0000313" key="1">
    <source>
        <dbReference type="EMBL" id="GMF05566.1"/>
    </source>
</evidence>
<keyword evidence="2" id="KW-1185">Reference proteome</keyword>
<evidence type="ECO:0000313" key="2">
    <source>
        <dbReference type="Proteomes" id="UP001165064"/>
    </source>
</evidence>
<accession>A0ACB5UAE3</accession>
<reference evidence="1" key="1">
    <citation type="submission" date="2023-04" db="EMBL/GenBank/DDBJ databases">
        <title>Ambrosiozyma monospora NBRC 10751.</title>
        <authorList>
            <person name="Ichikawa N."/>
            <person name="Sato H."/>
            <person name="Tonouchi N."/>
        </authorList>
    </citation>
    <scope>NUCLEOTIDE SEQUENCE</scope>
    <source>
        <strain evidence="1">NBRC 10751</strain>
    </source>
</reference>
<sequence>MTDQLYALQKLVDEGFDNVYRLLISMDKVDEEFDNKEYDEARTELQKTKELLDNSNVDNFETQSLQKVINEENKAIGYELQSLRSQFERWQKEIDQGHQAFEKIHRDIDGVNAKFHADKSNAIQNDLQDITDKLDDVQKDMGEVGLEVDLSIEMLQKDIAAHKKILAGGLGNASASEPVTQKVGDNGTPNEVSIDVVAESSNVADDVNSPDLLSPVEESGQEKPNNLIDLAADERPEVLTVDVIAAAPAEVLKGRG</sequence>
<dbReference type="Proteomes" id="UP001165064">
    <property type="component" value="Unassembled WGS sequence"/>
</dbReference>
<dbReference type="EMBL" id="BSXS01014497">
    <property type="protein sequence ID" value="GMF05566.1"/>
    <property type="molecule type" value="Genomic_DNA"/>
</dbReference>
<comment type="caution">
    <text evidence="1">The sequence shown here is derived from an EMBL/GenBank/DDBJ whole genome shotgun (WGS) entry which is preliminary data.</text>
</comment>
<organism evidence="1 2">
    <name type="scientific">Ambrosiozyma monospora</name>
    <name type="common">Yeast</name>
    <name type="synonym">Endomycopsis monosporus</name>
    <dbReference type="NCBI Taxonomy" id="43982"/>
    <lineage>
        <taxon>Eukaryota</taxon>
        <taxon>Fungi</taxon>
        <taxon>Dikarya</taxon>
        <taxon>Ascomycota</taxon>
        <taxon>Saccharomycotina</taxon>
        <taxon>Pichiomycetes</taxon>
        <taxon>Pichiales</taxon>
        <taxon>Pichiaceae</taxon>
        <taxon>Ambrosiozyma</taxon>
    </lineage>
</organism>
<proteinExistence type="predicted"/>
<protein>
    <submittedName>
        <fullName evidence="1">Unnamed protein product</fullName>
    </submittedName>
</protein>